<feature type="compositionally biased region" description="Basic and acidic residues" evidence="1">
    <location>
        <begin position="255"/>
        <end position="271"/>
    </location>
</feature>
<feature type="compositionally biased region" description="Low complexity" evidence="1">
    <location>
        <begin position="232"/>
        <end position="248"/>
    </location>
</feature>
<dbReference type="InterPro" id="IPR037151">
    <property type="entry name" value="AlkB-like_sf"/>
</dbReference>
<dbReference type="GO" id="GO:0035516">
    <property type="term" value="F:broad specificity oxidative DNA demethylase activity"/>
    <property type="evidence" value="ECO:0007669"/>
    <property type="project" value="TreeGrafter"/>
</dbReference>
<feature type="region of interest" description="Disordered" evidence="1">
    <location>
        <begin position="113"/>
        <end position="328"/>
    </location>
</feature>
<dbReference type="Pfam" id="PF13532">
    <property type="entry name" value="2OG-FeII_Oxy_2"/>
    <property type="match status" value="1"/>
</dbReference>
<evidence type="ECO:0000256" key="1">
    <source>
        <dbReference type="SAM" id="MobiDB-lite"/>
    </source>
</evidence>
<organism evidence="3 4">
    <name type="scientific">Meristemomyces frigidus</name>
    <dbReference type="NCBI Taxonomy" id="1508187"/>
    <lineage>
        <taxon>Eukaryota</taxon>
        <taxon>Fungi</taxon>
        <taxon>Dikarya</taxon>
        <taxon>Ascomycota</taxon>
        <taxon>Pezizomycotina</taxon>
        <taxon>Dothideomycetes</taxon>
        <taxon>Dothideomycetidae</taxon>
        <taxon>Mycosphaerellales</taxon>
        <taxon>Teratosphaeriaceae</taxon>
        <taxon>Meristemomyces</taxon>
    </lineage>
</organism>
<reference evidence="3" key="1">
    <citation type="submission" date="2023-08" db="EMBL/GenBank/DDBJ databases">
        <title>Black Yeasts Isolated from many extreme environments.</title>
        <authorList>
            <person name="Coleine C."/>
            <person name="Stajich J.E."/>
            <person name="Selbmann L."/>
        </authorList>
    </citation>
    <scope>NUCLEOTIDE SEQUENCE</scope>
    <source>
        <strain evidence="3">CCFEE 5401</strain>
    </source>
</reference>
<sequence length="1038" mass="114824">MLDILEPRLYAPDRPKRLRKPEGVYATTHIMPGLSPIPDLLAANAGRKRKAVRQEGESAGAKRQKAIAFEAISNAAPEAKTQAEADGVVRSSKWLASYPRTPKVKVTGEKVMAKSHEAGPDSAVTTRGCPESPEATGRARNPDEATEGAIDVSTEDTPLTAPNAVTSLPPHESPSQAASAPHHQIVKLRTPPQAVEAILSNLPEPARFLPRSRQAPDRFGSAPETPEDRQQDLYSDSDSWLSELDSGLFSDEDTPVDRRVSKSKEDKRRVSETVPGSTTKATDSTSKSKLKPARINTSLPTPVATPPGLQCDEDGESLLNTVDPDTLEESRDLVRREALGSKPQPSGKPEVWADSRQALCETVPYFKKPQGGCHQNDGHVYAFLFDGVGHCREYMGAEVIISRAGGGMESDNTGNMVQSKDHSMSEAQPKAVVNNIRLQNPLIMICGNKSTGALCAMPHKYCVLGWYKPIMVWAEKTAGKGKKNWVTFKYRFEWMTGQGKPWHAPHNTARLDGTAAQPALRRTCQDCEQTFPQIYLESWLCLDAECENFWRLANGQEAPAGKLTFNPAFLHEKTPWRSEEPPYSVTPPLPDTGRAIGDARSYIMTRGIVCPECGRCNQRYLWQGWQCGNPACSWEGLSPHQDPIMPVSLHAPWEVVGDGPSLARNKHEDTVSLDIQHAFGYKIYIYSFVGIEGHFVHAVANRKITSESRGPDDMLYEMQVADMGLERRRFGGGKTSADMKKSDVDAVNKGPDTPSATVDTNDQLRTPQSEMPTSHQLTDTNATQEQSLVIPADNGDFMTAFSMNYGMPYKFVASGASQCFENAPWPVRECRSRLKWAAKEFLSTVPNKSDFADLNELLILAYMEGQKIDYHDDGEEGLGPRITTLSLGGRAKMHLRMKSKHYTGCSKGTGILTDDRPLPGSLEYEARLGLREELSQLKISDRAAFYRRMKQIPKELGVYERRNKSAKDLVEVTLNHGDIVIMDGYEIQRFLEHKVVPVGRLRFALTCRTVLEGHLGEGERPEYLVQPDKGVYLPLMAA</sequence>
<dbReference type="InterPro" id="IPR032852">
    <property type="entry name" value="ALKBH2"/>
</dbReference>
<dbReference type="SUPFAM" id="SSF51197">
    <property type="entry name" value="Clavaminate synthase-like"/>
    <property type="match status" value="1"/>
</dbReference>
<dbReference type="EMBL" id="JAVRRL010000028">
    <property type="protein sequence ID" value="KAK5112742.1"/>
    <property type="molecule type" value="Genomic_DNA"/>
</dbReference>
<dbReference type="PANTHER" id="PTHR31573">
    <property type="entry name" value="ALPHA-KETOGLUTARATE-DEPENDENT DIOXYGENASE ALKB HOMOLOG 2"/>
    <property type="match status" value="1"/>
</dbReference>
<evidence type="ECO:0000313" key="4">
    <source>
        <dbReference type="Proteomes" id="UP001310890"/>
    </source>
</evidence>
<accession>A0AAN7THY3</accession>
<dbReference type="GO" id="GO:0051747">
    <property type="term" value="F:cytosine C-5 DNA demethylase activity"/>
    <property type="evidence" value="ECO:0007669"/>
    <property type="project" value="TreeGrafter"/>
</dbReference>
<dbReference type="GO" id="GO:0008198">
    <property type="term" value="F:ferrous iron binding"/>
    <property type="evidence" value="ECO:0007669"/>
    <property type="project" value="TreeGrafter"/>
</dbReference>
<proteinExistence type="predicted"/>
<comment type="caution">
    <text evidence="3">The sequence shown here is derived from an EMBL/GenBank/DDBJ whole genome shotgun (WGS) entry which is preliminary data.</text>
</comment>
<dbReference type="PANTHER" id="PTHR31573:SF4">
    <property type="entry name" value="FE2OG DIOXYGENASE DOMAIN-CONTAINING PROTEIN"/>
    <property type="match status" value="1"/>
</dbReference>
<evidence type="ECO:0000259" key="2">
    <source>
        <dbReference type="Pfam" id="PF13532"/>
    </source>
</evidence>
<name>A0AAN7THY3_9PEZI</name>
<gene>
    <name evidence="3" type="ORF">LTR62_003840</name>
</gene>
<dbReference type="Gene3D" id="2.60.120.590">
    <property type="entry name" value="Alpha-ketoglutarate-dependent dioxygenase AlkB-like"/>
    <property type="match status" value="1"/>
</dbReference>
<feature type="domain" description="Alpha-ketoglutarate-dependent dioxygenase AlkB-like" evidence="2">
    <location>
        <begin position="818"/>
        <end position="1000"/>
    </location>
</feature>
<evidence type="ECO:0000313" key="3">
    <source>
        <dbReference type="EMBL" id="KAK5112742.1"/>
    </source>
</evidence>
<dbReference type="GO" id="GO:0006307">
    <property type="term" value="P:DNA alkylation repair"/>
    <property type="evidence" value="ECO:0007669"/>
    <property type="project" value="TreeGrafter"/>
</dbReference>
<feature type="compositionally biased region" description="Basic and acidic residues" evidence="1">
    <location>
        <begin position="737"/>
        <end position="746"/>
    </location>
</feature>
<feature type="compositionally biased region" description="Low complexity" evidence="1">
    <location>
        <begin position="277"/>
        <end position="287"/>
    </location>
</feature>
<feature type="compositionally biased region" description="Polar residues" evidence="1">
    <location>
        <begin position="754"/>
        <end position="783"/>
    </location>
</feature>
<protein>
    <recommendedName>
        <fullName evidence="2">Alpha-ketoglutarate-dependent dioxygenase AlkB-like domain-containing protein</fullName>
    </recommendedName>
</protein>
<dbReference type="AlphaFoldDB" id="A0AAN7THY3"/>
<feature type="region of interest" description="Disordered" evidence="1">
    <location>
        <begin position="728"/>
        <end position="783"/>
    </location>
</feature>
<dbReference type="InterPro" id="IPR027450">
    <property type="entry name" value="AlkB-like"/>
</dbReference>
<dbReference type="Proteomes" id="UP001310890">
    <property type="component" value="Unassembled WGS sequence"/>
</dbReference>